<dbReference type="AlphaFoldDB" id="A0A067PII9"/>
<proteinExistence type="predicted"/>
<sequence>YFKRIWSVGYGPDWVDEVGKAKEGLNSWRELVVGQNERKIGLEFSKEEQQLIQHGQAIANRPILMEMCENQGVFNGIGRHLANDFLHTAATFPLTPCQCVCDNIDVFEDFKKALVDYLAVFGSQTFFRSISTRSNSRNQFMWNDRSYENYASCCVKVYKKRRVKIAEDLYNSMVETGLFDENHTIGEFYHDVYLLLSTSMISIQC</sequence>
<protein>
    <submittedName>
        <fullName evidence="1">Uncharacterized protein</fullName>
    </submittedName>
</protein>
<evidence type="ECO:0000313" key="1">
    <source>
        <dbReference type="EMBL" id="KDQ50822.1"/>
    </source>
</evidence>
<evidence type="ECO:0000313" key="2">
    <source>
        <dbReference type="Proteomes" id="UP000027265"/>
    </source>
</evidence>
<dbReference type="Proteomes" id="UP000027265">
    <property type="component" value="Unassembled WGS sequence"/>
</dbReference>
<feature type="non-terminal residue" evidence="1">
    <location>
        <position position="1"/>
    </location>
</feature>
<name>A0A067PII9_9AGAM</name>
<dbReference type="HOGENOM" id="CLU_101447_0_0_1"/>
<dbReference type="InParanoid" id="A0A067PII9"/>
<gene>
    <name evidence="1" type="ORF">JAAARDRAFT_141379</name>
</gene>
<accession>A0A067PII9</accession>
<dbReference type="EMBL" id="KL197755">
    <property type="protein sequence ID" value="KDQ50822.1"/>
    <property type="molecule type" value="Genomic_DNA"/>
</dbReference>
<keyword evidence="2" id="KW-1185">Reference proteome</keyword>
<dbReference type="OrthoDB" id="3263739at2759"/>
<organism evidence="1 2">
    <name type="scientific">Jaapia argillacea MUCL 33604</name>
    <dbReference type="NCBI Taxonomy" id="933084"/>
    <lineage>
        <taxon>Eukaryota</taxon>
        <taxon>Fungi</taxon>
        <taxon>Dikarya</taxon>
        <taxon>Basidiomycota</taxon>
        <taxon>Agaricomycotina</taxon>
        <taxon>Agaricomycetes</taxon>
        <taxon>Agaricomycetidae</taxon>
        <taxon>Jaapiales</taxon>
        <taxon>Jaapiaceae</taxon>
        <taxon>Jaapia</taxon>
    </lineage>
</organism>
<reference evidence="2" key="1">
    <citation type="journal article" date="2014" name="Proc. Natl. Acad. Sci. U.S.A.">
        <title>Extensive sampling of basidiomycete genomes demonstrates inadequacy of the white-rot/brown-rot paradigm for wood decay fungi.</title>
        <authorList>
            <person name="Riley R."/>
            <person name="Salamov A.A."/>
            <person name="Brown D.W."/>
            <person name="Nagy L.G."/>
            <person name="Floudas D."/>
            <person name="Held B.W."/>
            <person name="Levasseur A."/>
            <person name="Lombard V."/>
            <person name="Morin E."/>
            <person name="Otillar R."/>
            <person name="Lindquist E.A."/>
            <person name="Sun H."/>
            <person name="LaButti K.M."/>
            <person name="Schmutz J."/>
            <person name="Jabbour D."/>
            <person name="Luo H."/>
            <person name="Baker S.E."/>
            <person name="Pisabarro A.G."/>
            <person name="Walton J.D."/>
            <person name="Blanchette R.A."/>
            <person name="Henrissat B."/>
            <person name="Martin F."/>
            <person name="Cullen D."/>
            <person name="Hibbett D.S."/>
            <person name="Grigoriev I.V."/>
        </authorList>
    </citation>
    <scope>NUCLEOTIDE SEQUENCE [LARGE SCALE GENOMIC DNA]</scope>
    <source>
        <strain evidence="2">MUCL 33604</strain>
    </source>
</reference>